<feature type="domain" description="TonB-dependent receptor-like beta-barrel" evidence="15">
    <location>
        <begin position="360"/>
        <end position="793"/>
    </location>
</feature>
<comment type="similarity">
    <text evidence="12 13">Belongs to the TonB-dependent receptor family.</text>
</comment>
<proteinExistence type="inferred from homology"/>
<keyword evidence="7" id="KW-0408">Iron</keyword>
<dbReference type="OrthoDB" id="7277632at2"/>
<dbReference type="Proteomes" id="UP000197783">
    <property type="component" value="Unassembled WGS sequence"/>
</dbReference>
<feature type="domain" description="TonB-dependent receptor plug" evidence="16">
    <location>
        <begin position="61"/>
        <end position="172"/>
    </location>
</feature>
<accession>A0A245ZLA0</accession>
<gene>
    <name evidence="17" type="primary">btuB_5</name>
    <name evidence="17" type="ORF">SPMU_15010</name>
</gene>
<evidence type="ECO:0000313" key="18">
    <source>
        <dbReference type="Proteomes" id="UP000197783"/>
    </source>
</evidence>
<keyword evidence="11 12" id="KW-0998">Cell outer membrane</keyword>
<dbReference type="EMBL" id="NBBJ01000002">
    <property type="protein sequence ID" value="OWK30514.1"/>
    <property type="molecule type" value="Genomic_DNA"/>
</dbReference>
<feature type="chain" id="PRO_5012964411" evidence="14">
    <location>
        <begin position="27"/>
        <end position="837"/>
    </location>
</feature>
<dbReference type="RefSeq" id="WP_088333257.1">
    <property type="nucleotide sequence ID" value="NZ_NBBJ01000002.1"/>
</dbReference>
<dbReference type="Gene3D" id="2.40.170.20">
    <property type="entry name" value="TonB-dependent receptor, beta-barrel domain"/>
    <property type="match status" value="1"/>
</dbReference>
<sequence>MTINAHRASFYALALAMLAAPNLALAQDQSPEQQPEQAAPAAGGLDEIVVTGRASASELRKAEASFAITTLNDATLRMSNPISAAETFKQVPGFWVESSGGEGSNNVRSRGIPTDGFSSVALQENSLSVQYDGGLGYMSPDQSFRFDETIARVEAVRGGPASIFAPNAPGGVVNFITRRGTDNPGGLVKYTWGDYGLHRVDAYYGTKLADDWGVFVGGFYRQSNGLRDMGFKAEKGGQIRATLNYEDGRNSFLLDVKHIDDKTPFYLPTPFTFDGEGKIIDVPGFDGRRGTLAGPENRRVPIKLVGRSFEFDLTEGSHTVSTQLTVEGSFAASDSVTFETRTRYRDSDMQRNAVFPTGSVQTLAGFTQSIRTAALAAFPGATNLVARYATDGAPFDSSSNGNGLVVGGNLLAVSIPIRELITDNRFTTQFDAAGTHSLAIGGTYGWFSYDYEREMGTTLLDIQDNARRLDIVAVNAAGQTVGRVTDNGFQRYGSLFDDAAMSVRSYALYAGDEWQITPALRLDFAGRFEKIDITGLVAKKRTVNLGDPTTLADDQVITAATGFDRVDRSFDDWGWTVGANYQFSSYAGVFARYTDTFRLPSAGEYNGNPLRTDMRSVPIKMAELGFKYGSPLLNLFVTGFHTKFEGVTFTDNVFNSQTNQFDQRFVVADTKTLGLEVEAVIRPVRFFDLTVAATWQDPQYKGFVYTEIVNGQPVLRDFDGNQLMRVPKLALRAVPAINLFDGRFRTELEVEHYTKRFPDVANSQVLPAYTVLNLNARAQLTEQLALSANVTNLTNEIGLTEGNPRAGSFIGGDAGARYFLARSIFGRTVRASVSFRF</sequence>
<dbReference type="InterPro" id="IPR000531">
    <property type="entry name" value="Beta-barrel_TonB"/>
</dbReference>
<evidence type="ECO:0000256" key="14">
    <source>
        <dbReference type="SAM" id="SignalP"/>
    </source>
</evidence>
<evidence type="ECO:0000256" key="2">
    <source>
        <dbReference type="ARBA" id="ARBA00022448"/>
    </source>
</evidence>
<dbReference type="PROSITE" id="PS52016">
    <property type="entry name" value="TONB_DEPENDENT_REC_3"/>
    <property type="match status" value="1"/>
</dbReference>
<dbReference type="AlphaFoldDB" id="A0A245ZLA0"/>
<comment type="subcellular location">
    <subcellularLocation>
        <location evidence="1 12">Cell outer membrane</location>
        <topology evidence="1 12">Multi-pass membrane protein</topology>
    </subcellularLocation>
</comment>
<evidence type="ECO:0000256" key="3">
    <source>
        <dbReference type="ARBA" id="ARBA00022452"/>
    </source>
</evidence>
<dbReference type="Pfam" id="PF07715">
    <property type="entry name" value="Plug"/>
    <property type="match status" value="1"/>
</dbReference>
<comment type="caution">
    <text evidence="17">The sequence shown here is derived from an EMBL/GenBank/DDBJ whole genome shotgun (WGS) entry which is preliminary data.</text>
</comment>
<evidence type="ECO:0000256" key="10">
    <source>
        <dbReference type="ARBA" id="ARBA00023136"/>
    </source>
</evidence>
<keyword evidence="5 12" id="KW-0812">Transmembrane</keyword>
<keyword evidence="6 14" id="KW-0732">Signal</keyword>
<evidence type="ECO:0000256" key="12">
    <source>
        <dbReference type="PROSITE-ProRule" id="PRU01360"/>
    </source>
</evidence>
<keyword evidence="8" id="KW-0406">Ion transport</keyword>
<dbReference type="SUPFAM" id="SSF56935">
    <property type="entry name" value="Porins"/>
    <property type="match status" value="1"/>
</dbReference>
<keyword evidence="3 12" id="KW-1134">Transmembrane beta strand</keyword>
<dbReference type="GO" id="GO:0015344">
    <property type="term" value="F:siderophore uptake transmembrane transporter activity"/>
    <property type="evidence" value="ECO:0007669"/>
    <property type="project" value="TreeGrafter"/>
</dbReference>
<evidence type="ECO:0000256" key="11">
    <source>
        <dbReference type="ARBA" id="ARBA00023237"/>
    </source>
</evidence>
<evidence type="ECO:0000256" key="13">
    <source>
        <dbReference type="RuleBase" id="RU003357"/>
    </source>
</evidence>
<evidence type="ECO:0000256" key="7">
    <source>
        <dbReference type="ARBA" id="ARBA00023004"/>
    </source>
</evidence>
<dbReference type="Pfam" id="PF00593">
    <property type="entry name" value="TonB_dep_Rec_b-barrel"/>
    <property type="match status" value="1"/>
</dbReference>
<dbReference type="InterPro" id="IPR039426">
    <property type="entry name" value="TonB-dep_rcpt-like"/>
</dbReference>
<evidence type="ECO:0000256" key="5">
    <source>
        <dbReference type="ARBA" id="ARBA00022692"/>
    </source>
</evidence>
<protein>
    <submittedName>
        <fullName evidence="17">Vitamin B12 transporter BtuB</fullName>
    </submittedName>
</protein>
<evidence type="ECO:0000256" key="9">
    <source>
        <dbReference type="ARBA" id="ARBA00023077"/>
    </source>
</evidence>
<dbReference type="InterPro" id="IPR036942">
    <property type="entry name" value="Beta-barrel_TonB_sf"/>
</dbReference>
<dbReference type="Gene3D" id="2.170.130.10">
    <property type="entry name" value="TonB-dependent receptor, plug domain"/>
    <property type="match status" value="1"/>
</dbReference>
<evidence type="ECO:0000256" key="4">
    <source>
        <dbReference type="ARBA" id="ARBA00022496"/>
    </source>
</evidence>
<keyword evidence="10 12" id="KW-0472">Membrane</keyword>
<evidence type="ECO:0000256" key="1">
    <source>
        <dbReference type="ARBA" id="ARBA00004571"/>
    </source>
</evidence>
<evidence type="ECO:0000313" key="17">
    <source>
        <dbReference type="EMBL" id="OWK30514.1"/>
    </source>
</evidence>
<evidence type="ECO:0000259" key="16">
    <source>
        <dbReference type="Pfam" id="PF07715"/>
    </source>
</evidence>
<evidence type="ECO:0000256" key="8">
    <source>
        <dbReference type="ARBA" id="ARBA00023065"/>
    </source>
</evidence>
<keyword evidence="4" id="KW-0410">Iron transport</keyword>
<dbReference type="PANTHER" id="PTHR32552">
    <property type="entry name" value="FERRICHROME IRON RECEPTOR-RELATED"/>
    <property type="match status" value="1"/>
</dbReference>
<dbReference type="InterPro" id="IPR037066">
    <property type="entry name" value="Plug_dom_sf"/>
</dbReference>
<evidence type="ECO:0000256" key="6">
    <source>
        <dbReference type="ARBA" id="ARBA00022729"/>
    </source>
</evidence>
<organism evidence="17 18">
    <name type="scientific">Sphingomonas mucosissima</name>
    <dbReference type="NCBI Taxonomy" id="370959"/>
    <lineage>
        <taxon>Bacteria</taxon>
        <taxon>Pseudomonadati</taxon>
        <taxon>Pseudomonadota</taxon>
        <taxon>Alphaproteobacteria</taxon>
        <taxon>Sphingomonadales</taxon>
        <taxon>Sphingomonadaceae</taxon>
        <taxon>Sphingomonas</taxon>
    </lineage>
</organism>
<evidence type="ECO:0000259" key="15">
    <source>
        <dbReference type="Pfam" id="PF00593"/>
    </source>
</evidence>
<keyword evidence="18" id="KW-1185">Reference proteome</keyword>
<dbReference type="InterPro" id="IPR012910">
    <property type="entry name" value="Plug_dom"/>
</dbReference>
<keyword evidence="9 13" id="KW-0798">TonB box</keyword>
<name>A0A245ZLA0_9SPHN</name>
<keyword evidence="2 12" id="KW-0813">Transport</keyword>
<reference evidence="17 18" key="1">
    <citation type="submission" date="2017-03" db="EMBL/GenBank/DDBJ databases">
        <title>Genome sequence of Sphingomonas mucosissima DSM 17494.</title>
        <authorList>
            <person name="Poehlein A."/>
            <person name="Wuebbeler J.H."/>
            <person name="Steinbuechel A."/>
            <person name="Daniel R."/>
        </authorList>
    </citation>
    <scope>NUCLEOTIDE SEQUENCE [LARGE SCALE GENOMIC DNA]</scope>
    <source>
        <strain evidence="17 18">DSM 17494</strain>
    </source>
</reference>
<dbReference type="PANTHER" id="PTHR32552:SF89">
    <property type="entry name" value="CATECHOLATE SIDEROPHORE RECEPTOR FIU"/>
    <property type="match status" value="1"/>
</dbReference>
<feature type="signal peptide" evidence="14">
    <location>
        <begin position="1"/>
        <end position="26"/>
    </location>
</feature>
<dbReference type="GO" id="GO:0009279">
    <property type="term" value="C:cell outer membrane"/>
    <property type="evidence" value="ECO:0007669"/>
    <property type="project" value="UniProtKB-SubCell"/>
</dbReference>